<dbReference type="AlphaFoldDB" id="A0A2H0W3I1"/>
<organism evidence="3 4">
    <name type="scientific">Candidatus Buchananbacteria bacterium CG10_big_fil_rev_8_21_14_0_10_42_9</name>
    <dbReference type="NCBI Taxonomy" id="1974526"/>
    <lineage>
        <taxon>Bacteria</taxon>
        <taxon>Candidatus Buchananiibacteriota</taxon>
    </lineage>
</organism>
<dbReference type="GO" id="GO:0005975">
    <property type="term" value="P:carbohydrate metabolic process"/>
    <property type="evidence" value="ECO:0007669"/>
    <property type="project" value="InterPro"/>
</dbReference>
<protein>
    <submittedName>
        <fullName evidence="3">Glycoside hydrolase family 15 protein</fullName>
    </submittedName>
</protein>
<dbReference type="Proteomes" id="UP000230935">
    <property type="component" value="Unassembled WGS sequence"/>
</dbReference>
<dbReference type="Pfam" id="PF19291">
    <property type="entry name" value="TREH_N"/>
    <property type="match status" value="1"/>
</dbReference>
<dbReference type="InterPro" id="IPR011613">
    <property type="entry name" value="GH15-like"/>
</dbReference>
<proteinExistence type="predicted"/>
<reference evidence="4" key="1">
    <citation type="submission" date="2017-09" db="EMBL/GenBank/DDBJ databases">
        <title>Depth-based differentiation of microbial function through sediment-hosted aquifers and enrichment of novel symbionts in the deep terrestrial subsurface.</title>
        <authorList>
            <person name="Probst A.J."/>
            <person name="Ladd B."/>
            <person name="Jarett J.K."/>
            <person name="Geller-Mcgrath D.E."/>
            <person name="Sieber C.M.K."/>
            <person name="Emerson J.B."/>
            <person name="Anantharaman K."/>
            <person name="Thomas B.C."/>
            <person name="Malmstrom R."/>
            <person name="Stieglmeier M."/>
            <person name="Klingl A."/>
            <person name="Woyke T."/>
            <person name="Ryan C.M."/>
            <person name="Banfield J.F."/>
        </authorList>
    </citation>
    <scope>NUCLEOTIDE SEQUENCE [LARGE SCALE GENOMIC DNA]</scope>
</reference>
<evidence type="ECO:0000259" key="2">
    <source>
        <dbReference type="Pfam" id="PF19291"/>
    </source>
</evidence>
<gene>
    <name evidence="3" type="ORF">COT81_02905</name>
</gene>
<accession>A0A2H0W3I1</accession>
<evidence type="ECO:0000313" key="3">
    <source>
        <dbReference type="EMBL" id="PIS05091.1"/>
    </source>
</evidence>
<feature type="domain" description="GH15-like" evidence="1">
    <location>
        <begin position="245"/>
        <end position="605"/>
    </location>
</feature>
<dbReference type="EMBL" id="PEZZ01000021">
    <property type="protein sequence ID" value="PIS05091.1"/>
    <property type="molecule type" value="Genomic_DNA"/>
</dbReference>
<dbReference type="Gene3D" id="1.50.10.10">
    <property type="match status" value="1"/>
</dbReference>
<dbReference type="InterPro" id="IPR012341">
    <property type="entry name" value="6hp_glycosidase-like_sf"/>
</dbReference>
<sequence length="640" mass="73109">MAKIDFTKLIFHRDKPSAPKDYKKLEQYGVIGNLETCALVGDDGSIDWLCFPHLESPSVFGALLDSQKGGNFVIQPVGQFSSTQEYIKNTNVLQTKFKTARGTIVLTDFMPPLKKRSHENKHQVLLRKVECLSGNLDIRFQFRPHFNYARAKTTLRRTSKGVVARGAGKRLFFGAHIPLSITTESGAIGTFTLQAGQAQWFSLKYNDDLLAHRKRYPMLLRQTIKFWQGWSHKCSGECVFKGPWHDLVVRSGLAIKLLQHRTTGAIAAAATTSLPETVGGMRNWDYRYNWIRDSVFSVQALYNLGHFSEARELFNWFKRIYRGVQASSIRIMHDLHGSPVMPERKLNHLAGYRHSKPVRIGNRAARQYQHDIYGELLNVAYETRRYGDEISRNDWKLFTKIINYVCKVWQSPDAGIWEIRGPARHYVYSKVMCWVAIDRGIKIAEKRGYPAPLPKWVAIRDEIKNEVLEKGYSDKLQSFTQTLNSEKLDASSLLIPMVGFLPYEDVRVKNTIKATMKYLMKDDLVYRYLDDGLPGKEGTFILCTFWLVDALALSGELRQAEKLYRNILKYVSPLGLLAEEIAPRTKEQLGNFPQAFSHIGLINSALYIGLSKGRKAKGPKPLMGRLRFKDLLTGFLQQQS</sequence>
<dbReference type="InterPro" id="IPR008928">
    <property type="entry name" value="6-hairpin_glycosidase_sf"/>
</dbReference>
<dbReference type="PANTHER" id="PTHR31616">
    <property type="entry name" value="TREHALASE"/>
    <property type="match status" value="1"/>
</dbReference>
<dbReference type="PANTHER" id="PTHR31616:SF0">
    <property type="entry name" value="GLUCAN 1,4-ALPHA-GLUCOSIDASE"/>
    <property type="match status" value="1"/>
</dbReference>
<dbReference type="Pfam" id="PF00723">
    <property type="entry name" value="Glyco_hydro_15"/>
    <property type="match status" value="1"/>
</dbReference>
<feature type="domain" description="Trehalase-like N-terminal" evidence="2">
    <location>
        <begin position="23"/>
        <end position="169"/>
    </location>
</feature>
<keyword evidence="3" id="KW-0378">Hydrolase</keyword>
<comment type="caution">
    <text evidence="3">The sequence shown here is derived from an EMBL/GenBank/DDBJ whole genome shotgun (WGS) entry which is preliminary data.</text>
</comment>
<evidence type="ECO:0000313" key="4">
    <source>
        <dbReference type="Proteomes" id="UP000230935"/>
    </source>
</evidence>
<dbReference type="GO" id="GO:0004553">
    <property type="term" value="F:hydrolase activity, hydrolyzing O-glycosyl compounds"/>
    <property type="evidence" value="ECO:0007669"/>
    <property type="project" value="UniProtKB-ARBA"/>
</dbReference>
<dbReference type="SUPFAM" id="SSF48208">
    <property type="entry name" value="Six-hairpin glycosidases"/>
    <property type="match status" value="1"/>
</dbReference>
<evidence type="ECO:0000259" key="1">
    <source>
        <dbReference type="Pfam" id="PF00723"/>
    </source>
</evidence>
<dbReference type="InterPro" id="IPR045582">
    <property type="entry name" value="Trehalase-like_N"/>
</dbReference>
<name>A0A2H0W3I1_9BACT</name>